<keyword evidence="1" id="KW-0812">Transmembrane</keyword>
<reference evidence="2 3" key="1">
    <citation type="submission" date="2019-12" db="EMBL/GenBank/DDBJ databases">
        <title>Genomic-based taxomic classification of the family Erythrobacteraceae.</title>
        <authorList>
            <person name="Xu L."/>
        </authorList>
    </citation>
    <scope>NUCLEOTIDE SEQUENCE [LARGE SCALE GENOMIC DNA]</scope>
    <source>
        <strain evidence="2 3">KCTC 42006</strain>
    </source>
</reference>
<dbReference type="Proteomes" id="UP000460290">
    <property type="component" value="Unassembled WGS sequence"/>
</dbReference>
<keyword evidence="1" id="KW-1133">Transmembrane helix</keyword>
<comment type="caution">
    <text evidence="2">The sequence shown here is derived from an EMBL/GenBank/DDBJ whole genome shotgun (WGS) entry which is preliminary data.</text>
</comment>
<gene>
    <name evidence="2" type="ORF">GRI35_03270</name>
</gene>
<evidence type="ECO:0008006" key="4">
    <source>
        <dbReference type="Google" id="ProtNLM"/>
    </source>
</evidence>
<evidence type="ECO:0000313" key="2">
    <source>
        <dbReference type="EMBL" id="MXO82397.1"/>
    </source>
</evidence>
<accession>A0A844Z5N5</accession>
<proteinExistence type="predicted"/>
<organism evidence="2 3">
    <name type="scientific">Pontixanthobacter aestiaquae</name>
    <dbReference type="NCBI Taxonomy" id="1509367"/>
    <lineage>
        <taxon>Bacteria</taxon>
        <taxon>Pseudomonadati</taxon>
        <taxon>Pseudomonadota</taxon>
        <taxon>Alphaproteobacteria</taxon>
        <taxon>Sphingomonadales</taxon>
        <taxon>Erythrobacteraceae</taxon>
        <taxon>Pontixanthobacter</taxon>
    </lineage>
</organism>
<sequence length="56" mass="6237">MIELIFLTCALLALAILGYVFWGGVGRKRKKIGREFGLLAYAGAAYVAWLLFEKLT</sequence>
<keyword evidence="1" id="KW-0472">Membrane</keyword>
<feature type="transmembrane region" description="Helical" evidence="1">
    <location>
        <begin position="5"/>
        <end position="24"/>
    </location>
</feature>
<name>A0A844Z5N5_9SPHN</name>
<evidence type="ECO:0000256" key="1">
    <source>
        <dbReference type="SAM" id="Phobius"/>
    </source>
</evidence>
<keyword evidence="3" id="KW-1185">Reference proteome</keyword>
<feature type="transmembrane region" description="Helical" evidence="1">
    <location>
        <begin position="36"/>
        <end position="52"/>
    </location>
</feature>
<dbReference type="RefSeq" id="WP_160612839.1">
    <property type="nucleotide sequence ID" value="NZ_JAUFQM010000001.1"/>
</dbReference>
<dbReference type="AlphaFoldDB" id="A0A844Z5N5"/>
<protein>
    <recommendedName>
        <fullName evidence="4">PEP-CTERM protein-sorting domain-containing protein</fullName>
    </recommendedName>
</protein>
<dbReference type="EMBL" id="WTYZ01000001">
    <property type="protein sequence ID" value="MXO82397.1"/>
    <property type="molecule type" value="Genomic_DNA"/>
</dbReference>
<evidence type="ECO:0000313" key="3">
    <source>
        <dbReference type="Proteomes" id="UP000460290"/>
    </source>
</evidence>